<reference evidence="1" key="1">
    <citation type="journal article" date="2021" name="Environ. Microbiol.">
        <title>Gene family expansions and transcriptome signatures uncover fungal adaptations to wood decay.</title>
        <authorList>
            <person name="Hage H."/>
            <person name="Miyauchi S."/>
            <person name="Viragh M."/>
            <person name="Drula E."/>
            <person name="Min B."/>
            <person name="Chaduli D."/>
            <person name="Navarro D."/>
            <person name="Favel A."/>
            <person name="Norest M."/>
            <person name="Lesage-Meessen L."/>
            <person name="Balint B."/>
            <person name="Merenyi Z."/>
            <person name="de Eugenio L."/>
            <person name="Morin E."/>
            <person name="Martinez A.T."/>
            <person name="Baldrian P."/>
            <person name="Stursova M."/>
            <person name="Martinez M.J."/>
            <person name="Novotny C."/>
            <person name="Magnuson J.K."/>
            <person name="Spatafora J.W."/>
            <person name="Maurice S."/>
            <person name="Pangilinan J."/>
            <person name="Andreopoulos W."/>
            <person name="LaButti K."/>
            <person name="Hundley H."/>
            <person name="Na H."/>
            <person name="Kuo A."/>
            <person name="Barry K."/>
            <person name="Lipzen A."/>
            <person name="Henrissat B."/>
            <person name="Riley R."/>
            <person name="Ahrendt S."/>
            <person name="Nagy L.G."/>
            <person name="Grigoriev I.V."/>
            <person name="Martin F."/>
            <person name="Rosso M.N."/>
        </authorList>
    </citation>
    <scope>NUCLEOTIDE SEQUENCE</scope>
    <source>
        <strain evidence="1">CBS 384.51</strain>
    </source>
</reference>
<gene>
    <name evidence="1" type="ORF">BDY19DRAFT_975689</name>
</gene>
<keyword evidence="2" id="KW-1185">Reference proteome</keyword>
<protein>
    <submittedName>
        <fullName evidence="1">Cytochrome P450</fullName>
    </submittedName>
</protein>
<sequence length="572" mass="64214">MSVLLHWPDPAIGNMNILADSIQAIKENVSPSTVALTVVVGAVVIVVYKAGSLIVHNLTSPLRLLPGPPSPHFFWGHGKEIFKEDHSVPQEKWMEQYGPTLSYTGTLAIPRLWTMDTRALNHILAHTYTYQKPSQSRFHLARMVGPGVLVAEEDQHKHQRRVLNPAFGPAQVRELTEIFVEKSQALRDRWLEEIAKSGTGDTHVDAMTWLSKTTLDIIGLAGFNYNFGALNPTGEINELNEAFNTVFTATTEPRVFSMLQGIIPVLRIFTTEESRRSAKAQETMRRIGLELIAEKKASIIAASGQNGVEKKNVVGRDLLTLLIKANMATDIPESQRLSDEEVLAQVPTFIVAGHETTSTATMWALHAFTQHPDVQRKLRDELLTVPTEDPTMDDLQGLPYLEMVVKEVLRHYSPVPMTIRVATHDDLIPCATPYTDRNGVQRDHIRVTNGDVVMIPILALNRYKPYWGEDALEFNPERWEHPPEAITSIPGVFGNILSFIGGPRSCIGYRFSLIEMKALLFTLVRAFEFELEVPGDKIKKRSTIVQRPFIIGDENTKEESKMPLIIRPYIRA</sequence>
<accession>A0ACB8TP68</accession>
<dbReference type="Proteomes" id="UP001055072">
    <property type="component" value="Unassembled WGS sequence"/>
</dbReference>
<organism evidence="1 2">
    <name type="scientific">Irpex rosettiformis</name>
    <dbReference type="NCBI Taxonomy" id="378272"/>
    <lineage>
        <taxon>Eukaryota</taxon>
        <taxon>Fungi</taxon>
        <taxon>Dikarya</taxon>
        <taxon>Basidiomycota</taxon>
        <taxon>Agaricomycotina</taxon>
        <taxon>Agaricomycetes</taxon>
        <taxon>Polyporales</taxon>
        <taxon>Irpicaceae</taxon>
        <taxon>Irpex</taxon>
    </lineage>
</organism>
<proteinExistence type="predicted"/>
<name>A0ACB8TP68_9APHY</name>
<comment type="caution">
    <text evidence="1">The sequence shown here is derived from an EMBL/GenBank/DDBJ whole genome shotgun (WGS) entry which is preliminary data.</text>
</comment>
<evidence type="ECO:0000313" key="2">
    <source>
        <dbReference type="Proteomes" id="UP001055072"/>
    </source>
</evidence>
<evidence type="ECO:0000313" key="1">
    <source>
        <dbReference type="EMBL" id="KAI0083798.1"/>
    </source>
</evidence>
<dbReference type="EMBL" id="MU274953">
    <property type="protein sequence ID" value="KAI0083798.1"/>
    <property type="molecule type" value="Genomic_DNA"/>
</dbReference>